<dbReference type="PROSITE" id="PS00071">
    <property type="entry name" value="GAPDH"/>
    <property type="match status" value="1"/>
</dbReference>
<comment type="similarity">
    <text evidence="1 3">Belongs to the glyceraldehyde-3-phosphate dehydrogenase family.</text>
</comment>
<dbReference type="SUPFAM" id="SSF55347">
    <property type="entry name" value="Glyceraldehyde-3-phosphate dehydrogenase-like, C-terminal domain"/>
    <property type="match status" value="1"/>
</dbReference>
<evidence type="ECO:0000313" key="6">
    <source>
        <dbReference type="EMBL" id="MFC1851379.1"/>
    </source>
</evidence>
<dbReference type="NCBIfam" id="TIGR01534">
    <property type="entry name" value="GAPDH-I"/>
    <property type="match status" value="1"/>
</dbReference>
<dbReference type="CDD" id="cd05214">
    <property type="entry name" value="GAPDH_I_N"/>
    <property type="match status" value="1"/>
</dbReference>
<protein>
    <recommendedName>
        <fullName evidence="4">Glyceraldehyde-3-phosphate dehydrogenase</fullName>
        <ecNumber evidence="4">1.2.1.-</ecNumber>
    </recommendedName>
</protein>
<evidence type="ECO:0000256" key="4">
    <source>
        <dbReference type="RuleBase" id="RU361160"/>
    </source>
</evidence>
<dbReference type="Gene3D" id="3.30.360.10">
    <property type="entry name" value="Dihydrodipicolinate Reductase, domain 2"/>
    <property type="match status" value="1"/>
</dbReference>
<dbReference type="PANTHER" id="PTHR43148">
    <property type="entry name" value="GLYCERALDEHYDE-3-PHOSPHATE DEHYDROGENASE 2"/>
    <property type="match status" value="1"/>
</dbReference>
<evidence type="ECO:0000313" key="7">
    <source>
        <dbReference type="Proteomes" id="UP001594351"/>
    </source>
</evidence>
<evidence type="ECO:0000256" key="1">
    <source>
        <dbReference type="ARBA" id="ARBA00007406"/>
    </source>
</evidence>
<dbReference type="CDD" id="cd18126">
    <property type="entry name" value="GAPDH_I_C"/>
    <property type="match status" value="1"/>
</dbReference>
<dbReference type="InterPro" id="IPR020830">
    <property type="entry name" value="GlycerAld_3-P_DH_AS"/>
</dbReference>
<evidence type="ECO:0000256" key="3">
    <source>
        <dbReference type="RuleBase" id="RU000397"/>
    </source>
</evidence>
<dbReference type="EMBL" id="JBHPBY010000183">
    <property type="protein sequence ID" value="MFC1851379.1"/>
    <property type="molecule type" value="Genomic_DNA"/>
</dbReference>
<dbReference type="EC" id="1.2.1.-" evidence="4"/>
<comment type="caution">
    <text evidence="6">The sequence shown here is derived from an EMBL/GenBank/DDBJ whole genome shotgun (WGS) entry which is preliminary data.</text>
</comment>
<evidence type="ECO:0000256" key="2">
    <source>
        <dbReference type="ARBA" id="ARBA00023002"/>
    </source>
</evidence>
<sequence>MAIKVAINGFGRIGRLVLRSAFNDDAFEFVGINDITDDQTLAHLFKYDSVHGIFNGTVEAGNEKIIINGKEINAYAERDPAQLPWAELNVDVVVESTGLFRDRAGASKHFTAGAKKVLISAPAKDPDVTIVLGVNEEVYDAQKHNLLSNASCTTNCLAPVAKVLLKNFGVEKGLMTTIHSYTNDQKILDLPHKDLRRARAAALSMIPTTTGAAKAVALVLPELKGKLDGGAIRVPTPNVSLVDLTVVTSKSCTEADVNEAFKEAAETYLKGYLMYNDLPLVSCDFNGNDYSSIFDALSTKVLGDNFLKVMSWYDNEWGYSCRVRDLIKYIMK</sequence>
<dbReference type="InterPro" id="IPR036291">
    <property type="entry name" value="NAD(P)-bd_dom_sf"/>
</dbReference>
<organism evidence="6 7">
    <name type="scientific">candidate division CSSED10-310 bacterium</name>
    <dbReference type="NCBI Taxonomy" id="2855610"/>
    <lineage>
        <taxon>Bacteria</taxon>
        <taxon>Bacteria division CSSED10-310</taxon>
    </lineage>
</organism>
<keyword evidence="7" id="KW-1185">Reference proteome</keyword>
<dbReference type="SUPFAM" id="SSF51735">
    <property type="entry name" value="NAD(P)-binding Rossmann-fold domains"/>
    <property type="match status" value="1"/>
</dbReference>
<dbReference type="Pfam" id="PF02800">
    <property type="entry name" value="Gp_dh_C"/>
    <property type="match status" value="1"/>
</dbReference>
<dbReference type="Proteomes" id="UP001594351">
    <property type="component" value="Unassembled WGS sequence"/>
</dbReference>
<dbReference type="SMART" id="SM00846">
    <property type="entry name" value="Gp_dh_N"/>
    <property type="match status" value="1"/>
</dbReference>
<name>A0ABV6YYV3_UNCC1</name>
<keyword evidence="2 4" id="KW-0560">Oxidoreductase</keyword>
<dbReference type="InterPro" id="IPR006424">
    <property type="entry name" value="Glyceraldehyde-3-P_DH_1"/>
</dbReference>
<dbReference type="Gene3D" id="3.40.50.720">
    <property type="entry name" value="NAD(P)-binding Rossmann-like Domain"/>
    <property type="match status" value="1"/>
</dbReference>
<dbReference type="Pfam" id="PF00044">
    <property type="entry name" value="Gp_dh_N"/>
    <property type="match status" value="1"/>
</dbReference>
<accession>A0ABV6YYV3</accession>
<dbReference type="PRINTS" id="PR00078">
    <property type="entry name" value="G3PDHDRGNASE"/>
</dbReference>
<dbReference type="InterPro" id="IPR020831">
    <property type="entry name" value="GlycerAld/Erythrose_P_DH"/>
</dbReference>
<gene>
    <name evidence="6" type="primary">gap</name>
    <name evidence="6" type="ORF">ACFL27_14370</name>
</gene>
<dbReference type="InterPro" id="IPR020829">
    <property type="entry name" value="GlycerAld_3-P_DH_cat"/>
</dbReference>
<dbReference type="InterPro" id="IPR020828">
    <property type="entry name" value="GlycerAld_3-P_DH_NAD(P)-bd"/>
</dbReference>
<proteinExistence type="inferred from homology"/>
<dbReference type="PIRSF" id="PIRSF000149">
    <property type="entry name" value="GAP_DH"/>
    <property type="match status" value="1"/>
</dbReference>
<evidence type="ECO:0000259" key="5">
    <source>
        <dbReference type="SMART" id="SM00846"/>
    </source>
</evidence>
<reference evidence="6 7" key="1">
    <citation type="submission" date="2024-09" db="EMBL/GenBank/DDBJ databases">
        <title>Laminarin stimulates single cell rates of sulfate reduction while oxygen inhibits transcriptomic activity in coastal marine sediment.</title>
        <authorList>
            <person name="Lindsay M."/>
            <person name="Orcutt B."/>
            <person name="Emerson D."/>
            <person name="Stepanauskas R."/>
            <person name="D'Angelo T."/>
        </authorList>
    </citation>
    <scope>NUCLEOTIDE SEQUENCE [LARGE SCALE GENOMIC DNA]</scope>
    <source>
        <strain evidence="6">SAG AM-311-K15</strain>
    </source>
</reference>
<feature type="domain" description="Glyceraldehyde 3-phosphate dehydrogenase NAD(P) binding" evidence="5">
    <location>
        <begin position="3"/>
        <end position="152"/>
    </location>
</feature>